<dbReference type="InterPro" id="IPR009057">
    <property type="entry name" value="Homeodomain-like_sf"/>
</dbReference>
<dbReference type="Gene3D" id="1.10.10.60">
    <property type="entry name" value="Homeodomain-like"/>
    <property type="match status" value="1"/>
</dbReference>
<organism evidence="7 8">
    <name type="scientific">Pseudanabaena frigida</name>
    <dbReference type="NCBI Taxonomy" id="945775"/>
    <lineage>
        <taxon>Bacteria</taxon>
        <taxon>Bacillati</taxon>
        <taxon>Cyanobacteriota</taxon>
        <taxon>Cyanophyceae</taxon>
        <taxon>Pseudanabaenales</taxon>
        <taxon>Pseudanabaenaceae</taxon>
        <taxon>Pseudanabaena</taxon>
    </lineage>
</organism>
<feature type="DNA-binding region" description="H-T-H motif" evidence="4">
    <location>
        <begin position="45"/>
        <end position="64"/>
    </location>
</feature>
<dbReference type="EMBL" id="QBML01000045">
    <property type="protein sequence ID" value="PZO36067.1"/>
    <property type="molecule type" value="Genomic_DNA"/>
</dbReference>
<dbReference type="PANTHER" id="PTHR47506">
    <property type="entry name" value="TRANSCRIPTIONAL REGULATORY PROTEIN"/>
    <property type="match status" value="1"/>
</dbReference>
<dbReference type="GO" id="GO:0003677">
    <property type="term" value="F:DNA binding"/>
    <property type="evidence" value="ECO:0007669"/>
    <property type="project" value="UniProtKB-UniRule"/>
</dbReference>
<keyword evidence="3" id="KW-0804">Transcription</keyword>
<accession>A0A2W4VXQ7</accession>
<dbReference type="Proteomes" id="UP000249467">
    <property type="component" value="Unassembled WGS sequence"/>
</dbReference>
<evidence type="ECO:0000313" key="7">
    <source>
        <dbReference type="EMBL" id="PZO36067.1"/>
    </source>
</evidence>
<dbReference type="PRINTS" id="PR00455">
    <property type="entry name" value="HTHTETR"/>
</dbReference>
<evidence type="ECO:0000256" key="5">
    <source>
        <dbReference type="SAM" id="MobiDB-lite"/>
    </source>
</evidence>
<dbReference type="PANTHER" id="PTHR47506:SF6">
    <property type="entry name" value="HTH-TYPE TRANSCRIPTIONAL REPRESSOR NEMR"/>
    <property type="match status" value="1"/>
</dbReference>
<dbReference type="AlphaFoldDB" id="A0A2W4VXQ7"/>
<reference evidence="7 8" key="1">
    <citation type="submission" date="2018-04" db="EMBL/GenBank/DDBJ databases">
        <authorList>
            <person name="Go L.Y."/>
            <person name="Mitchell J.A."/>
        </authorList>
    </citation>
    <scope>NUCLEOTIDE SEQUENCE [LARGE SCALE GENOMIC DNA]</scope>
    <source>
        <strain evidence="7">ULC066bin1</strain>
    </source>
</reference>
<feature type="compositionally biased region" description="Low complexity" evidence="5">
    <location>
        <begin position="1"/>
        <end position="14"/>
    </location>
</feature>
<evidence type="ECO:0000259" key="6">
    <source>
        <dbReference type="PROSITE" id="PS50977"/>
    </source>
</evidence>
<evidence type="ECO:0000256" key="4">
    <source>
        <dbReference type="PROSITE-ProRule" id="PRU00335"/>
    </source>
</evidence>
<evidence type="ECO:0000313" key="8">
    <source>
        <dbReference type="Proteomes" id="UP000249467"/>
    </source>
</evidence>
<evidence type="ECO:0000256" key="2">
    <source>
        <dbReference type="ARBA" id="ARBA00023125"/>
    </source>
</evidence>
<evidence type="ECO:0000256" key="3">
    <source>
        <dbReference type="ARBA" id="ARBA00023163"/>
    </source>
</evidence>
<feature type="region of interest" description="Disordered" evidence="5">
    <location>
        <begin position="1"/>
        <end position="22"/>
    </location>
</feature>
<reference evidence="7 8" key="2">
    <citation type="submission" date="2018-06" db="EMBL/GenBank/DDBJ databases">
        <title>Metagenomic assembly of (sub)arctic Cyanobacteria and their associated microbiome from non-axenic cultures.</title>
        <authorList>
            <person name="Baurain D."/>
        </authorList>
    </citation>
    <scope>NUCLEOTIDE SEQUENCE [LARGE SCALE GENOMIC DNA]</scope>
    <source>
        <strain evidence="7">ULC066bin1</strain>
    </source>
</reference>
<dbReference type="SUPFAM" id="SSF48498">
    <property type="entry name" value="Tetracyclin repressor-like, C-terminal domain"/>
    <property type="match status" value="1"/>
</dbReference>
<keyword evidence="2 4" id="KW-0238">DNA-binding</keyword>
<keyword evidence="1" id="KW-0805">Transcription regulation</keyword>
<dbReference type="Gene3D" id="1.10.357.10">
    <property type="entry name" value="Tetracycline Repressor, domain 2"/>
    <property type="match status" value="1"/>
</dbReference>
<dbReference type="InterPro" id="IPR011075">
    <property type="entry name" value="TetR_C"/>
</dbReference>
<dbReference type="Pfam" id="PF00440">
    <property type="entry name" value="TetR_N"/>
    <property type="match status" value="1"/>
</dbReference>
<dbReference type="InterPro" id="IPR001647">
    <property type="entry name" value="HTH_TetR"/>
</dbReference>
<dbReference type="SUPFAM" id="SSF46689">
    <property type="entry name" value="Homeodomain-like"/>
    <property type="match status" value="1"/>
</dbReference>
<name>A0A2W4VXQ7_9CYAN</name>
<dbReference type="Pfam" id="PF16925">
    <property type="entry name" value="TetR_C_13"/>
    <property type="match status" value="1"/>
</dbReference>
<dbReference type="InterPro" id="IPR036271">
    <property type="entry name" value="Tet_transcr_reg_TetR-rel_C_sf"/>
</dbReference>
<feature type="domain" description="HTH tetR-type" evidence="6">
    <location>
        <begin position="22"/>
        <end position="82"/>
    </location>
</feature>
<protein>
    <submittedName>
        <fullName evidence="7">TetR/AcrR family transcriptional regulator</fullName>
    </submittedName>
</protein>
<sequence>MPVASSSKTSSKSSAPRRSRGHSSRDIILLAAAKLATTKGLNGLSLGDLAAEVGMSKSGLYAHFKSKEELELATIETAAAIFDSEVLQPAMKAYKGIEQLKVLASSFLSHLERKVFPGGCFFAAAASELDTRPGPARDLVVDVLGKWLSLLSQCIIDAQKLGEIDPNAEVAQVVFEIEAMLLAANFLFVMMNDPIHLTQASRGLENVLARLAVGVESQKITNPLEASN</sequence>
<proteinExistence type="predicted"/>
<dbReference type="PROSITE" id="PS50977">
    <property type="entry name" value="HTH_TETR_2"/>
    <property type="match status" value="1"/>
</dbReference>
<comment type="caution">
    <text evidence="7">The sequence shown here is derived from an EMBL/GenBank/DDBJ whole genome shotgun (WGS) entry which is preliminary data.</text>
</comment>
<evidence type="ECO:0000256" key="1">
    <source>
        <dbReference type="ARBA" id="ARBA00023015"/>
    </source>
</evidence>
<gene>
    <name evidence="7" type="ORF">DCF19_22430</name>
</gene>